<dbReference type="PANTHER" id="PTHR10587">
    <property type="entry name" value="GLYCOSYL TRANSFERASE-RELATED"/>
    <property type="match status" value="1"/>
</dbReference>
<gene>
    <name evidence="4" type="ORF">E6K73_01620</name>
</gene>
<dbReference type="InterPro" id="IPR029044">
    <property type="entry name" value="Nucleotide-diphossugar_trans"/>
</dbReference>
<dbReference type="GO" id="GO:0016020">
    <property type="term" value="C:membrane"/>
    <property type="evidence" value="ECO:0007669"/>
    <property type="project" value="TreeGrafter"/>
</dbReference>
<dbReference type="Gene3D" id="3.20.20.370">
    <property type="entry name" value="Glycoside hydrolase/deacetylase"/>
    <property type="match status" value="1"/>
</dbReference>
<keyword evidence="4" id="KW-0808">Transferase</keyword>
<evidence type="ECO:0000259" key="3">
    <source>
        <dbReference type="PROSITE" id="PS51677"/>
    </source>
</evidence>
<proteinExistence type="predicted"/>
<dbReference type="GO" id="GO:0005975">
    <property type="term" value="P:carbohydrate metabolic process"/>
    <property type="evidence" value="ECO:0007669"/>
    <property type="project" value="InterPro"/>
</dbReference>
<dbReference type="EMBL" id="VBOT01000021">
    <property type="protein sequence ID" value="TMQ53267.1"/>
    <property type="molecule type" value="Genomic_DNA"/>
</dbReference>
<dbReference type="Gene3D" id="3.90.550.10">
    <property type="entry name" value="Spore Coat Polysaccharide Biosynthesis Protein SpsA, Chain A"/>
    <property type="match status" value="1"/>
</dbReference>
<evidence type="ECO:0000313" key="4">
    <source>
        <dbReference type="EMBL" id="TMQ53267.1"/>
    </source>
</evidence>
<comment type="caution">
    <text evidence="4">The sequence shown here is derived from an EMBL/GenBank/DDBJ whole genome shotgun (WGS) entry which is preliminary data.</text>
</comment>
<dbReference type="GO" id="GO:0016810">
    <property type="term" value="F:hydrolase activity, acting on carbon-nitrogen (but not peptide) bonds"/>
    <property type="evidence" value="ECO:0007669"/>
    <property type="project" value="InterPro"/>
</dbReference>
<dbReference type="InterPro" id="IPR011330">
    <property type="entry name" value="Glyco_hydro/deAcase_b/a-brl"/>
</dbReference>
<dbReference type="GO" id="GO:0016740">
    <property type="term" value="F:transferase activity"/>
    <property type="evidence" value="ECO:0007669"/>
    <property type="project" value="UniProtKB-KW"/>
</dbReference>
<sequence length="515" mass="57279">MQFHDLGVAMAQPAWRSAMKVSIVIPAHNEETLLPDCLRALAAQDYDGALEIIVVDNASSDRTAEVARLLGASVVSEPRRDYCLALIRGFAAATGSIIAMTDADTVVPPDWVSRLVEEYRRRPDVVAIGGDVVFTRANWKGWLLARVLVPAFNWIDRRNPRGPHLWGANLSVRRDAFLAVGGWNSDYSLEVDSELSERLRSAGRVVVLESLRVQTSSRRWNRALLSNLFLYVSNFVWMKLFSRPLWRDFPVVREPAAGLRPRRRRAALAAAAAALAVAVVLGESAFSPRSSAFGKTYWHAATHQKVVALTFDDGPNEPYTSQVLDILEREHVRATFFLIGENVRKYPAAAARIVREGHVVGNHSEHHPLRFALEPVQQIRAEVSAAEETIHAATALFPRLFRPPQGLRSPWLMRVLKSDSLITVTWDDAPGDWDPISRETVARRAVLHARPGSIILLHDGLNLSHDIDRSPTVRALPEIIERLRSRGYRFVTVPELLHCPATLAGWHPASGSPAS</sequence>
<feature type="domain" description="NodB homology" evidence="3">
    <location>
        <begin position="305"/>
        <end position="491"/>
    </location>
</feature>
<dbReference type="CDD" id="cd10917">
    <property type="entry name" value="CE4_NodB_like_6s_7s"/>
    <property type="match status" value="1"/>
</dbReference>
<accession>A0A538SPI3</accession>
<dbReference type="InterPro" id="IPR001173">
    <property type="entry name" value="Glyco_trans_2-like"/>
</dbReference>
<dbReference type="GO" id="GO:0046872">
    <property type="term" value="F:metal ion binding"/>
    <property type="evidence" value="ECO:0007669"/>
    <property type="project" value="UniProtKB-KW"/>
</dbReference>
<organism evidence="4 5">
    <name type="scientific">Eiseniibacteriota bacterium</name>
    <dbReference type="NCBI Taxonomy" id="2212470"/>
    <lineage>
        <taxon>Bacteria</taxon>
        <taxon>Candidatus Eiseniibacteriota</taxon>
    </lineage>
</organism>
<keyword evidence="1" id="KW-0479">Metal-binding</keyword>
<keyword evidence="2" id="KW-0378">Hydrolase</keyword>
<evidence type="ECO:0000313" key="5">
    <source>
        <dbReference type="Proteomes" id="UP000320184"/>
    </source>
</evidence>
<dbReference type="SUPFAM" id="SSF88713">
    <property type="entry name" value="Glycoside hydrolase/deacetylase"/>
    <property type="match status" value="1"/>
</dbReference>
<dbReference type="PANTHER" id="PTHR10587:SF133">
    <property type="entry name" value="CHITIN DEACETYLASE 1-RELATED"/>
    <property type="match status" value="1"/>
</dbReference>
<dbReference type="CDD" id="cd06423">
    <property type="entry name" value="CESA_like"/>
    <property type="match status" value="1"/>
</dbReference>
<dbReference type="AlphaFoldDB" id="A0A538SPI3"/>
<name>A0A538SPI3_UNCEI</name>
<dbReference type="SUPFAM" id="SSF53448">
    <property type="entry name" value="Nucleotide-diphospho-sugar transferases"/>
    <property type="match status" value="1"/>
</dbReference>
<dbReference type="InterPro" id="IPR050248">
    <property type="entry name" value="Polysacc_deacetylase_ArnD"/>
</dbReference>
<dbReference type="Proteomes" id="UP000320184">
    <property type="component" value="Unassembled WGS sequence"/>
</dbReference>
<evidence type="ECO:0000256" key="2">
    <source>
        <dbReference type="ARBA" id="ARBA00022801"/>
    </source>
</evidence>
<protein>
    <submittedName>
        <fullName evidence="4">Glycosyltransferase</fullName>
    </submittedName>
</protein>
<reference evidence="4 5" key="1">
    <citation type="journal article" date="2019" name="Nat. Microbiol.">
        <title>Mediterranean grassland soil C-N compound turnover is dependent on rainfall and depth, and is mediated by genomically divergent microorganisms.</title>
        <authorList>
            <person name="Diamond S."/>
            <person name="Andeer P.F."/>
            <person name="Li Z."/>
            <person name="Crits-Christoph A."/>
            <person name="Burstein D."/>
            <person name="Anantharaman K."/>
            <person name="Lane K.R."/>
            <person name="Thomas B.C."/>
            <person name="Pan C."/>
            <person name="Northen T.R."/>
            <person name="Banfield J.F."/>
        </authorList>
    </citation>
    <scope>NUCLEOTIDE SEQUENCE [LARGE SCALE GENOMIC DNA]</scope>
    <source>
        <strain evidence="4">WS_3</strain>
    </source>
</reference>
<dbReference type="Pfam" id="PF01522">
    <property type="entry name" value="Polysacc_deac_1"/>
    <property type="match status" value="1"/>
</dbReference>
<dbReference type="PROSITE" id="PS51677">
    <property type="entry name" value="NODB"/>
    <property type="match status" value="1"/>
</dbReference>
<dbReference type="Pfam" id="PF00535">
    <property type="entry name" value="Glycos_transf_2"/>
    <property type="match status" value="1"/>
</dbReference>
<evidence type="ECO:0000256" key="1">
    <source>
        <dbReference type="ARBA" id="ARBA00022723"/>
    </source>
</evidence>
<dbReference type="InterPro" id="IPR002509">
    <property type="entry name" value="NODB_dom"/>
</dbReference>